<feature type="domain" description="Thiol:disulfide interchange protein DsbD N-terminal" evidence="1">
    <location>
        <begin position="46"/>
        <end position="164"/>
    </location>
</feature>
<dbReference type="InterPro" id="IPR028250">
    <property type="entry name" value="DsbDN"/>
</dbReference>
<dbReference type="PANTHER" id="PTHR32234">
    <property type="entry name" value="THIOL:DISULFIDE INTERCHANGE PROTEIN DSBD"/>
    <property type="match status" value="1"/>
</dbReference>
<dbReference type="PANTHER" id="PTHR32234:SF0">
    <property type="entry name" value="THIOL:DISULFIDE INTERCHANGE PROTEIN DSBD"/>
    <property type="match status" value="1"/>
</dbReference>
<organism evidence="2">
    <name type="scientific">marine metagenome</name>
    <dbReference type="NCBI Taxonomy" id="408172"/>
    <lineage>
        <taxon>unclassified sequences</taxon>
        <taxon>metagenomes</taxon>
        <taxon>ecological metagenomes</taxon>
    </lineage>
</organism>
<evidence type="ECO:0000259" key="1">
    <source>
        <dbReference type="Pfam" id="PF11412"/>
    </source>
</evidence>
<dbReference type="Pfam" id="PF11412">
    <property type="entry name" value="DsbD_N"/>
    <property type="match status" value="1"/>
</dbReference>
<dbReference type="GO" id="GO:0045454">
    <property type="term" value="P:cell redox homeostasis"/>
    <property type="evidence" value="ECO:0007669"/>
    <property type="project" value="TreeGrafter"/>
</dbReference>
<dbReference type="SUPFAM" id="SSF74863">
    <property type="entry name" value="Thiol:disulfide interchange protein DsbD, N-terminal domain (DsbD-alpha)"/>
    <property type="match status" value="1"/>
</dbReference>
<dbReference type="InterPro" id="IPR036929">
    <property type="entry name" value="DsbDN_sf"/>
</dbReference>
<evidence type="ECO:0000313" key="2">
    <source>
        <dbReference type="EMBL" id="SUZ70389.1"/>
    </source>
</evidence>
<feature type="non-terminal residue" evidence="2">
    <location>
        <position position="1"/>
    </location>
</feature>
<name>A0A381PWT6_9ZZZZ</name>
<dbReference type="Gene3D" id="2.60.40.1250">
    <property type="entry name" value="Thiol:disulfide interchange protein DsbD, N-terminal domain"/>
    <property type="match status" value="1"/>
</dbReference>
<reference evidence="2" key="1">
    <citation type="submission" date="2018-05" db="EMBL/GenBank/DDBJ databases">
        <authorList>
            <person name="Lanie J.A."/>
            <person name="Ng W.-L."/>
            <person name="Kazmierczak K.M."/>
            <person name="Andrzejewski T.M."/>
            <person name="Davidsen T.M."/>
            <person name="Wayne K.J."/>
            <person name="Tettelin H."/>
            <person name="Glass J.I."/>
            <person name="Rusch D."/>
            <person name="Podicherti R."/>
            <person name="Tsui H.-C.T."/>
            <person name="Winkler M.E."/>
        </authorList>
    </citation>
    <scope>NUCLEOTIDE SEQUENCE</scope>
</reference>
<dbReference type="GO" id="GO:0015035">
    <property type="term" value="F:protein-disulfide reductase activity"/>
    <property type="evidence" value="ECO:0007669"/>
    <property type="project" value="TreeGrafter"/>
</dbReference>
<protein>
    <recommendedName>
        <fullName evidence="1">Thiol:disulfide interchange protein DsbD N-terminal domain-containing protein</fullName>
    </recommendedName>
</protein>
<gene>
    <name evidence="2" type="ORF">METZ01_LOCUS23243</name>
</gene>
<accession>A0A381PWT6</accession>
<dbReference type="EMBL" id="UINC01001090">
    <property type="protein sequence ID" value="SUZ70389.1"/>
    <property type="molecule type" value="Genomic_DNA"/>
</dbReference>
<proteinExistence type="predicted"/>
<dbReference type="AlphaFoldDB" id="A0A381PWT6"/>
<sequence>VTGQPGMCTKKLTYLILVVSLAAVSAYGQTAPPPFRGITTLEQLQPSPLPLEQAFPFYISEVSPGKMRVTWNLADGHYLYRHAFNFTMKQNEASEVLDVNALIPSGLKKSDQFFGQIEAYYNRVSVDLNLTTVPSPEAFLIIEYQGCADWGFCYPPQKTFFKLTP</sequence>